<accession>A0A1E4T4S8</accession>
<dbReference type="InterPro" id="IPR056790">
    <property type="entry name" value="Ribophorin_II_C"/>
</dbReference>
<dbReference type="AlphaFoldDB" id="A0A1E4T4S8"/>
<feature type="transmembrane region" description="Helical" evidence="7">
    <location>
        <begin position="240"/>
        <end position="261"/>
    </location>
</feature>
<evidence type="ECO:0000256" key="3">
    <source>
        <dbReference type="ARBA" id="ARBA00022729"/>
    </source>
</evidence>
<evidence type="ECO:0000256" key="4">
    <source>
        <dbReference type="ARBA" id="ARBA00022824"/>
    </source>
</evidence>
<keyword evidence="4" id="KW-0256">Endoplasmic reticulum</keyword>
<feature type="transmembrane region" description="Helical" evidence="7">
    <location>
        <begin position="176"/>
        <end position="202"/>
    </location>
</feature>
<feature type="signal peptide" evidence="8">
    <location>
        <begin position="1"/>
        <end position="25"/>
    </location>
</feature>
<evidence type="ECO:0000256" key="1">
    <source>
        <dbReference type="ARBA" id="ARBA00004477"/>
    </source>
</evidence>
<evidence type="ECO:0000256" key="8">
    <source>
        <dbReference type="SAM" id="SignalP"/>
    </source>
</evidence>
<comment type="subcellular location">
    <subcellularLocation>
        <location evidence="1">Endoplasmic reticulum membrane</location>
        <topology evidence="1">Multi-pass membrane protein</topology>
    </subcellularLocation>
</comment>
<sequence>MLSQLKTFVAFVLLSLLLLASQVNALKITKGSIQLDEATHQLHSAPIALETSNRNIEVSLILAEDNGALLESSPKQISVQLSAPNVGLETHFFPSKRGSSILFKFPVAEISKFLLTQDTIKLSLITGDLDSSKNSFIEIGQLKPTSELIAAASIESPVRFQSKPEIVHIFKDSPEYANPLICSIFVLVVLVLFSNLILGWILVDAINFKNLTKLPIGLTVQFLACVALFELIFFDYFLGTSIFTTIFRCAVIGVATVYIGSKVLRGMYELRHAGLR</sequence>
<dbReference type="InterPro" id="IPR008814">
    <property type="entry name" value="Swp1"/>
</dbReference>
<gene>
    <name evidence="10" type="ORF">CANARDRAFT_27170</name>
</gene>
<keyword evidence="6 7" id="KW-0472">Membrane</keyword>
<evidence type="ECO:0000259" key="9">
    <source>
        <dbReference type="Pfam" id="PF25147"/>
    </source>
</evidence>
<evidence type="ECO:0000313" key="11">
    <source>
        <dbReference type="Proteomes" id="UP000094801"/>
    </source>
</evidence>
<proteinExistence type="predicted"/>
<dbReference type="STRING" id="983967.A0A1E4T4S8"/>
<name>A0A1E4T4S8_9ASCO</name>
<keyword evidence="11" id="KW-1185">Reference proteome</keyword>
<dbReference type="EMBL" id="KV453849">
    <property type="protein sequence ID" value="ODV86780.1"/>
    <property type="molecule type" value="Genomic_DNA"/>
</dbReference>
<dbReference type="OrthoDB" id="432292at2759"/>
<feature type="chain" id="PRO_5044292339" description="Ribophorin II C-terminal domain-containing protein" evidence="8">
    <location>
        <begin position="26"/>
        <end position="276"/>
    </location>
</feature>
<dbReference type="Pfam" id="PF25147">
    <property type="entry name" value="Ribophorin_II_C"/>
    <property type="match status" value="1"/>
</dbReference>
<protein>
    <recommendedName>
        <fullName evidence="9">Ribophorin II C-terminal domain-containing protein</fullName>
    </recommendedName>
</protein>
<dbReference type="PANTHER" id="PTHR12640">
    <property type="entry name" value="RIBOPHORIN II"/>
    <property type="match status" value="1"/>
</dbReference>
<evidence type="ECO:0000256" key="2">
    <source>
        <dbReference type="ARBA" id="ARBA00022692"/>
    </source>
</evidence>
<organism evidence="10 11">
    <name type="scientific">[Candida] arabinofermentans NRRL YB-2248</name>
    <dbReference type="NCBI Taxonomy" id="983967"/>
    <lineage>
        <taxon>Eukaryota</taxon>
        <taxon>Fungi</taxon>
        <taxon>Dikarya</taxon>
        <taxon>Ascomycota</taxon>
        <taxon>Saccharomycotina</taxon>
        <taxon>Pichiomycetes</taxon>
        <taxon>Pichiales</taxon>
        <taxon>Pichiaceae</taxon>
        <taxon>Ogataea</taxon>
        <taxon>Ogataea/Candida clade</taxon>
    </lineage>
</organism>
<feature type="transmembrane region" description="Helical" evidence="7">
    <location>
        <begin position="214"/>
        <end position="234"/>
    </location>
</feature>
<dbReference type="PANTHER" id="PTHR12640:SF0">
    <property type="entry name" value="DOLICHYL-DIPHOSPHOOLIGOSACCHARIDE--PROTEIN GLYCOSYLTRANSFERASE SUBUNIT 2"/>
    <property type="match status" value="1"/>
</dbReference>
<keyword evidence="2 7" id="KW-0812">Transmembrane</keyword>
<dbReference type="UniPathway" id="UPA00378"/>
<evidence type="ECO:0000256" key="5">
    <source>
        <dbReference type="ARBA" id="ARBA00022989"/>
    </source>
</evidence>
<feature type="domain" description="Ribophorin II C-terminal" evidence="9">
    <location>
        <begin position="170"/>
        <end position="269"/>
    </location>
</feature>
<keyword evidence="5 7" id="KW-1133">Transmembrane helix</keyword>
<reference evidence="11" key="1">
    <citation type="submission" date="2016-04" db="EMBL/GenBank/DDBJ databases">
        <title>Comparative genomics of biotechnologically important yeasts.</title>
        <authorList>
            <consortium name="DOE Joint Genome Institute"/>
            <person name="Riley R."/>
            <person name="Haridas S."/>
            <person name="Wolfe K.H."/>
            <person name="Lopes M.R."/>
            <person name="Hittinger C.T."/>
            <person name="Goker M."/>
            <person name="Salamov A."/>
            <person name="Wisecaver J."/>
            <person name="Long T.M."/>
            <person name="Aerts A.L."/>
            <person name="Barry K."/>
            <person name="Choi C."/>
            <person name="Clum A."/>
            <person name="Coughlan A.Y."/>
            <person name="Deshpande S."/>
            <person name="Douglass A.P."/>
            <person name="Hanson S.J."/>
            <person name="Klenk H.-P."/>
            <person name="Labutti K."/>
            <person name="Lapidus A."/>
            <person name="Lindquist E."/>
            <person name="Lipzen A."/>
            <person name="Meier-Kolthoff J.P."/>
            <person name="Ohm R.A."/>
            <person name="Otillar R.P."/>
            <person name="Pangilinan J."/>
            <person name="Peng Y."/>
            <person name="Rokas A."/>
            <person name="Rosa C.A."/>
            <person name="Scheuner C."/>
            <person name="Sibirny A.A."/>
            <person name="Slot J.C."/>
            <person name="Stielow J.B."/>
            <person name="Sun H."/>
            <person name="Kurtzman C.P."/>
            <person name="Blackwell M."/>
            <person name="Grigoriev I.V."/>
            <person name="Jeffries T.W."/>
        </authorList>
    </citation>
    <scope>NUCLEOTIDE SEQUENCE [LARGE SCALE GENOMIC DNA]</scope>
    <source>
        <strain evidence="11">NRRL YB-2248</strain>
    </source>
</reference>
<keyword evidence="3 8" id="KW-0732">Signal</keyword>
<evidence type="ECO:0000256" key="7">
    <source>
        <dbReference type="SAM" id="Phobius"/>
    </source>
</evidence>
<dbReference type="Proteomes" id="UP000094801">
    <property type="component" value="Unassembled WGS sequence"/>
</dbReference>
<dbReference type="GO" id="GO:0008250">
    <property type="term" value="C:oligosaccharyltransferase complex"/>
    <property type="evidence" value="ECO:0007669"/>
    <property type="project" value="InterPro"/>
</dbReference>
<evidence type="ECO:0000256" key="6">
    <source>
        <dbReference type="ARBA" id="ARBA00023136"/>
    </source>
</evidence>
<dbReference type="GO" id="GO:0006487">
    <property type="term" value="P:protein N-linked glycosylation"/>
    <property type="evidence" value="ECO:0007669"/>
    <property type="project" value="TreeGrafter"/>
</dbReference>
<evidence type="ECO:0000313" key="10">
    <source>
        <dbReference type="EMBL" id="ODV86780.1"/>
    </source>
</evidence>